<protein>
    <submittedName>
        <fullName evidence="6">Amino acid transporter</fullName>
    </submittedName>
</protein>
<feature type="transmembrane region" description="Helical" evidence="5">
    <location>
        <begin position="84"/>
        <end position="107"/>
    </location>
</feature>
<dbReference type="EMBL" id="CP009574">
    <property type="protein sequence ID" value="AIT08927.1"/>
    <property type="molecule type" value="Genomic_DNA"/>
</dbReference>
<dbReference type="GO" id="GO:0022857">
    <property type="term" value="F:transmembrane transporter activity"/>
    <property type="evidence" value="ECO:0007669"/>
    <property type="project" value="InterPro"/>
</dbReference>
<dbReference type="HOGENOM" id="CLU_007946_16_2_6"/>
<reference evidence="6 7" key="1">
    <citation type="submission" date="2014-10" db="EMBL/GenBank/DDBJ databases">
        <title>Whole genome sequence of Francisella endociliophora strain FSC1006, isolated from a laboratory culture of the marine ciliate Euplotes raikovi.</title>
        <authorList>
            <person name="Granberg M."/>
            <person name="Backman S."/>
            <person name="Lundmark E."/>
            <person name="Nilsson E."/>
            <person name="Karlsson E."/>
            <person name="Thelaus J."/>
            <person name="Ohrman C."/>
            <person name="Larkeryd A."/>
            <person name="Stenberg P."/>
        </authorList>
    </citation>
    <scope>NUCLEOTIDE SEQUENCE [LARGE SCALE GENOMIC DNA]</scope>
    <source>
        <strain evidence="6 7">FSC1006</strain>
    </source>
</reference>
<comment type="subcellular location">
    <subcellularLocation>
        <location evidence="1">Membrane</location>
        <topology evidence="1">Multi-pass membrane protein</topology>
    </subcellularLocation>
</comment>
<keyword evidence="4 5" id="KW-0472">Membrane</keyword>
<feature type="transmembrane region" description="Helical" evidence="5">
    <location>
        <begin position="127"/>
        <end position="150"/>
    </location>
</feature>
<feature type="transmembrane region" description="Helical" evidence="5">
    <location>
        <begin position="41"/>
        <end position="63"/>
    </location>
</feature>
<sequence length="493" mass="55023">MSSHNLSKISLFGAILLSVTTMIGSGYLFSAQLTANYAGNWSFLAWIFTAIIVIATGFCYSKVVVKYPVRGATTRISSISHNNIFAIPFAFANWFGIVVFVTSEALATVQYLAGIKSMSWIMHEHKLTHWGIALSAIVLVIYLLINSYGVKWLTRINNGVTLFKIIVPSIIIFIFLYVSFFDSSTSNFVTKNIPGNVFHFKDTFIAIVAGGLVYTFNGFQTIASYASEIENPKRNIPLAIVISVLVVLLVYMGLQYAFMQALPHQYLVEAGGWRSLNFESPLLQLAAILGLNYIVILLIINSVVSPSGAGFAYLGSSSRMLYGLAEEGQAPKYFTKINEEFNFSRRSLIANFLLTLSFLIFADNWSTLMLIVTGFNIIGYMAAPISMGAIFQKTRIYGCIVFVVLAMILATLRFNIYMLIMLILLILILIFFIRACQKEGFVKALIYSLPFPVFMGLLIFVQDYYIKAILSVVFYMLVTTPKYVAICSKNKLH</sequence>
<dbReference type="PANTHER" id="PTHR47547:SF1">
    <property type="entry name" value="ASPARTATE-PROTON SYMPORTER"/>
    <property type="match status" value="1"/>
</dbReference>
<keyword evidence="7" id="KW-1185">Reference proteome</keyword>
<feature type="transmembrane region" description="Helical" evidence="5">
    <location>
        <begin position="416"/>
        <end position="433"/>
    </location>
</feature>
<dbReference type="Gene3D" id="1.20.1740.10">
    <property type="entry name" value="Amino acid/polyamine transporter I"/>
    <property type="match status" value="1"/>
</dbReference>
<feature type="transmembrane region" description="Helical" evidence="5">
    <location>
        <begin position="445"/>
        <end position="462"/>
    </location>
</feature>
<dbReference type="InterPro" id="IPR052962">
    <property type="entry name" value="AA_Transporter_AGT"/>
</dbReference>
<feature type="transmembrane region" description="Helical" evidence="5">
    <location>
        <begin position="343"/>
        <end position="362"/>
    </location>
</feature>
<proteinExistence type="predicted"/>
<feature type="transmembrane region" description="Helical" evidence="5">
    <location>
        <begin position="394"/>
        <end position="410"/>
    </location>
</feature>
<dbReference type="Proteomes" id="UP000029672">
    <property type="component" value="Chromosome"/>
</dbReference>
<evidence type="ECO:0000256" key="2">
    <source>
        <dbReference type="ARBA" id="ARBA00022692"/>
    </source>
</evidence>
<name>A0A097EMY3_9GAMM</name>
<dbReference type="AlphaFoldDB" id="A0A097EMY3"/>
<evidence type="ECO:0000256" key="5">
    <source>
        <dbReference type="SAM" id="Phobius"/>
    </source>
</evidence>
<dbReference type="eggNOG" id="COG0531">
    <property type="taxonomic scope" value="Bacteria"/>
</dbReference>
<dbReference type="STRING" id="1547445.LO80_02315"/>
<gene>
    <name evidence="6" type="ORF">LO80_02315</name>
</gene>
<dbReference type="OrthoDB" id="5616730at2"/>
<feature type="transmembrane region" description="Helical" evidence="5">
    <location>
        <begin position="204"/>
        <end position="226"/>
    </location>
</feature>
<organism evidence="6 7">
    <name type="scientific">Candidatus Francisella endociliophora</name>
    <dbReference type="NCBI Taxonomy" id="653937"/>
    <lineage>
        <taxon>Bacteria</taxon>
        <taxon>Pseudomonadati</taxon>
        <taxon>Pseudomonadota</taxon>
        <taxon>Gammaproteobacteria</taxon>
        <taxon>Thiotrichales</taxon>
        <taxon>Francisellaceae</taxon>
        <taxon>Francisella</taxon>
    </lineage>
</organism>
<feature type="transmembrane region" description="Helical" evidence="5">
    <location>
        <begin position="468"/>
        <end position="486"/>
    </location>
</feature>
<keyword evidence="2 5" id="KW-0812">Transmembrane</keyword>
<dbReference type="RefSeq" id="WP_040008179.1">
    <property type="nucleotide sequence ID" value="NZ_CP009574.1"/>
</dbReference>
<evidence type="ECO:0000256" key="1">
    <source>
        <dbReference type="ARBA" id="ARBA00004141"/>
    </source>
</evidence>
<keyword evidence="3 5" id="KW-1133">Transmembrane helix</keyword>
<feature type="transmembrane region" description="Helical" evidence="5">
    <location>
        <begin position="368"/>
        <end position="387"/>
    </location>
</feature>
<dbReference type="InterPro" id="IPR002293">
    <property type="entry name" value="AA/rel_permease1"/>
</dbReference>
<dbReference type="PANTHER" id="PTHR47547">
    <property type="match status" value="1"/>
</dbReference>
<evidence type="ECO:0000313" key="6">
    <source>
        <dbReference type="EMBL" id="AIT08927.1"/>
    </source>
</evidence>
<dbReference type="Pfam" id="PF13520">
    <property type="entry name" value="AA_permease_2"/>
    <property type="match status" value="1"/>
</dbReference>
<evidence type="ECO:0000256" key="4">
    <source>
        <dbReference type="ARBA" id="ARBA00023136"/>
    </source>
</evidence>
<feature type="transmembrane region" description="Helical" evidence="5">
    <location>
        <begin position="238"/>
        <end position="262"/>
    </location>
</feature>
<dbReference type="KEGG" id="frf:LO80_02315"/>
<feature type="transmembrane region" description="Helical" evidence="5">
    <location>
        <begin position="282"/>
        <end position="304"/>
    </location>
</feature>
<evidence type="ECO:0000313" key="7">
    <source>
        <dbReference type="Proteomes" id="UP000029672"/>
    </source>
</evidence>
<evidence type="ECO:0000256" key="3">
    <source>
        <dbReference type="ARBA" id="ARBA00022989"/>
    </source>
</evidence>
<feature type="transmembrane region" description="Helical" evidence="5">
    <location>
        <begin position="162"/>
        <end position="181"/>
    </location>
</feature>
<dbReference type="PIRSF" id="PIRSF006060">
    <property type="entry name" value="AA_transporter"/>
    <property type="match status" value="1"/>
</dbReference>
<dbReference type="GO" id="GO:0016020">
    <property type="term" value="C:membrane"/>
    <property type="evidence" value="ECO:0007669"/>
    <property type="project" value="UniProtKB-SubCell"/>
</dbReference>
<feature type="transmembrane region" description="Helical" evidence="5">
    <location>
        <begin position="9"/>
        <end position="29"/>
    </location>
</feature>
<accession>A0A097EMY3</accession>